<dbReference type="GO" id="GO:0034657">
    <property type="term" value="C:GID complex"/>
    <property type="evidence" value="ECO:0007669"/>
    <property type="project" value="TreeGrafter"/>
</dbReference>
<dbReference type="AlphaFoldDB" id="A0A9Q3H1G4"/>
<dbReference type="InterPro" id="IPR018618">
    <property type="entry name" value="GID4/10-like"/>
</dbReference>
<reference evidence="3" key="1">
    <citation type="submission" date="2021-03" db="EMBL/GenBank/DDBJ databases">
        <title>Draft genome sequence of rust myrtle Austropuccinia psidii MF-1, a brazilian biotype.</title>
        <authorList>
            <person name="Quecine M.C."/>
            <person name="Pachon D.M.R."/>
            <person name="Bonatelli M.L."/>
            <person name="Correr F.H."/>
            <person name="Franceschini L.M."/>
            <person name="Leite T.F."/>
            <person name="Margarido G.R.A."/>
            <person name="Almeida C.A."/>
            <person name="Ferrarezi J.A."/>
            <person name="Labate C.A."/>
        </authorList>
    </citation>
    <scope>NUCLEOTIDE SEQUENCE</scope>
    <source>
        <strain evidence="3">MF-1</strain>
    </source>
</reference>
<dbReference type="PANTHER" id="PTHR14534">
    <property type="entry name" value="VACUOLAR IMPORT AND DEGRADATION PROTEIN 24"/>
    <property type="match status" value="1"/>
</dbReference>
<proteinExistence type="inferred from homology"/>
<feature type="compositionally biased region" description="Polar residues" evidence="2">
    <location>
        <begin position="373"/>
        <end position="397"/>
    </location>
</feature>
<feature type="region of interest" description="Disordered" evidence="2">
    <location>
        <begin position="479"/>
        <end position="499"/>
    </location>
</feature>
<dbReference type="GO" id="GO:0007039">
    <property type="term" value="P:protein catabolic process in the vacuole"/>
    <property type="evidence" value="ECO:0007669"/>
    <property type="project" value="TreeGrafter"/>
</dbReference>
<dbReference type="Proteomes" id="UP000765509">
    <property type="component" value="Unassembled WGS sequence"/>
</dbReference>
<dbReference type="EMBL" id="AVOT02009152">
    <property type="protein sequence ID" value="MBW0487482.1"/>
    <property type="molecule type" value="Genomic_DNA"/>
</dbReference>
<accession>A0A9Q3H1G4</accession>
<comment type="similarity">
    <text evidence="1">Belongs to the GID4/VID24 family.</text>
</comment>
<evidence type="ECO:0000256" key="2">
    <source>
        <dbReference type="SAM" id="MobiDB-lite"/>
    </source>
</evidence>
<feature type="compositionally biased region" description="Polar residues" evidence="2">
    <location>
        <begin position="533"/>
        <end position="551"/>
    </location>
</feature>
<dbReference type="GO" id="GO:0005773">
    <property type="term" value="C:vacuole"/>
    <property type="evidence" value="ECO:0007669"/>
    <property type="project" value="GOC"/>
</dbReference>
<name>A0A9Q3H1G4_9BASI</name>
<evidence type="ECO:0000256" key="1">
    <source>
        <dbReference type="ARBA" id="ARBA00061469"/>
    </source>
</evidence>
<dbReference type="OrthoDB" id="62at2759"/>
<feature type="region of interest" description="Disordered" evidence="2">
    <location>
        <begin position="533"/>
        <end position="555"/>
    </location>
</feature>
<dbReference type="GO" id="GO:0006623">
    <property type="term" value="P:protein targeting to vacuole"/>
    <property type="evidence" value="ECO:0007669"/>
    <property type="project" value="TreeGrafter"/>
</dbReference>
<evidence type="ECO:0000313" key="4">
    <source>
        <dbReference type="Proteomes" id="UP000765509"/>
    </source>
</evidence>
<gene>
    <name evidence="3" type="ORF">O181_027197</name>
</gene>
<keyword evidence="4" id="KW-1185">Reference proteome</keyword>
<feature type="region of interest" description="Disordered" evidence="2">
    <location>
        <begin position="373"/>
        <end position="428"/>
    </location>
</feature>
<dbReference type="GO" id="GO:0045721">
    <property type="term" value="P:negative regulation of gluconeogenesis"/>
    <property type="evidence" value="ECO:0007669"/>
    <property type="project" value="TreeGrafter"/>
</dbReference>
<protein>
    <submittedName>
        <fullName evidence="3">Uncharacterized protein</fullName>
    </submittedName>
</protein>
<comment type="caution">
    <text evidence="3">The sequence shown here is derived from an EMBL/GenBank/DDBJ whole genome shotgun (WGS) entry which is preliminary data.</text>
</comment>
<dbReference type="Pfam" id="PF09783">
    <property type="entry name" value="Vac_ImportDeg"/>
    <property type="match status" value="1"/>
</dbReference>
<dbReference type="GO" id="GO:0043161">
    <property type="term" value="P:proteasome-mediated ubiquitin-dependent protein catabolic process"/>
    <property type="evidence" value="ECO:0007669"/>
    <property type="project" value="TreeGrafter"/>
</dbReference>
<sequence>MPDSLDSVNISEIANETSGVKTPTALSELDEILDLVIDRICALIPFSHHNNQTNDLDIQQDLDRETLNSEISYEGFKARQILIDQPNHLAKPSRRSLQIEVRQQQLIDLILPSDLSSCSRRPPSNPCHTSPLLSVVPPLQTPTRSGFGPLVLNSHWVGKQFCEEKSYGVQVNIIHLDLDSGCGSGFLDIRGLTEEWPSMKTFFDIEVVGPKHDFLTKSWDSSADCDYAHWSKFSPFHDYLLKRRIEGGKVLDPNNQFEKHQLLRNSLFQLPSPTWWFEQPFLFMRWKERFLVNDYKKQEIDGASFAGFYYVCLQIPSMAPSNQIPNYSFYHHPSAHLSSSSIRLASSMSMPSSFTLDYSHTFTESYANVVRRSSSTGTVASSTRSSVPDLLSSSLNRPSEFPSMSPPRFESRSQETANFPSSPADPVSIMNLGSPIQLDYPRGRRQGRQIVDDDEKAQVETSQSDFMSDFEAKHIFKSSSRSSMSSGLSPSLGSPSSGPIDRKWGWETATLEGFYYHPNSEPFQKLLLRYEHNSTPTSDNGTDSQDLQVKSQEPVEAERPFFRNTSLSLMHKGYCSATFKFC</sequence>
<dbReference type="PANTHER" id="PTHR14534:SF3">
    <property type="entry name" value="GID COMPLEX SUBUNIT 4 HOMOLOG"/>
    <property type="match status" value="1"/>
</dbReference>
<evidence type="ECO:0000313" key="3">
    <source>
        <dbReference type="EMBL" id="MBW0487482.1"/>
    </source>
</evidence>
<organism evidence="3 4">
    <name type="scientific">Austropuccinia psidii MF-1</name>
    <dbReference type="NCBI Taxonomy" id="1389203"/>
    <lineage>
        <taxon>Eukaryota</taxon>
        <taxon>Fungi</taxon>
        <taxon>Dikarya</taxon>
        <taxon>Basidiomycota</taxon>
        <taxon>Pucciniomycotina</taxon>
        <taxon>Pucciniomycetes</taxon>
        <taxon>Pucciniales</taxon>
        <taxon>Sphaerophragmiaceae</taxon>
        <taxon>Austropuccinia</taxon>
    </lineage>
</organism>